<dbReference type="GO" id="GO:0008422">
    <property type="term" value="F:beta-glucosidase activity"/>
    <property type="evidence" value="ECO:0007669"/>
    <property type="project" value="UniProtKB-ARBA"/>
</dbReference>
<evidence type="ECO:0000256" key="2">
    <source>
        <dbReference type="ARBA" id="ARBA00022801"/>
    </source>
</evidence>
<dbReference type="PRINTS" id="PR00133">
    <property type="entry name" value="GLHYDRLASE3"/>
</dbReference>
<keyword evidence="3" id="KW-0812">Transmembrane</keyword>
<gene>
    <name evidence="5" type="ORF">SAMN05444350_10572</name>
</gene>
<feature type="transmembrane region" description="Helical" evidence="3">
    <location>
        <begin position="21"/>
        <end position="41"/>
    </location>
</feature>
<keyword evidence="2" id="KW-0378">Hydrolase</keyword>
<evidence type="ECO:0000259" key="4">
    <source>
        <dbReference type="SMART" id="SM01217"/>
    </source>
</evidence>
<sequence>MYKDKNDDTSDSGILQMKFKIKLIMSRITMTVLSVLVLMSACTSGPKTRTDRQLPVYLDESKTIDERVEDIIPRLTLEEKVALCHAQSKFSSPGVQRLGIPELWMNDGPFGVRSEVLYNSWTKAETTNDSCTAFPALTVLASSWNTELASQYGQALSEEANYREKDVQLAPGVNIARTPLNGRNFEYMGEDPFLVSKIAVPYIKAIQDNGIAVCVKHFALNNQEYQRDTVNVEVSERALREIYLPAFKAAVTEAGAWSVMGAYNKLRGQYCCHNSYLINDILKGEWKFDGAVISDWSGTKNAYEAAMNGLDIEMGTLKPYNKYYMADSLLYFVRNGKVPMEKLDDKVRRVLKLNLRTAMNRNRPWGSFNTKEHTDLARHIAEQGIVLLKNRNNILPVNTEKCRKIAVIGENAVRTHASNGGAAALKPRYEITPLAGIESRFGKEVEVSFARGYSAYTPTIDGKIAPPAYDNTRLATEAVKLAGESDLVIFVGGLNHNWRQDSEGYDRESYSLPYGQPELIRRILEVNSNVVLVLVSGNAVDLRFAENVPSIVQAWYCGSESGHAIASVLSGDVNPSGKLPISFPAALEDCGAHAFGPETYPGVNETVTYSEGIYVGYRWFDSKNITPMYAFGHGLSYTSYEYSNAKTDRSVYSPGDKVKVSFCVKNTGARDGDEISQVYVSQINPSSERPVKELKGFARTSLKSGESKVVEVELPVDDWAFWDEQLDGWKLEKGKYNISIAAASDDIKYVVSVEIK</sequence>
<dbReference type="PANTHER" id="PTHR42715">
    <property type="entry name" value="BETA-GLUCOSIDASE"/>
    <property type="match status" value="1"/>
</dbReference>
<evidence type="ECO:0000313" key="6">
    <source>
        <dbReference type="Proteomes" id="UP000184192"/>
    </source>
</evidence>
<dbReference type="Pfam" id="PF14310">
    <property type="entry name" value="Fn3-like"/>
    <property type="match status" value="1"/>
</dbReference>
<dbReference type="InterPro" id="IPR017853">
    <property type="entry name" value="GH"/>
</dbReference>
<comment type="similarity">
    <text evidence="1">Belongs to the glycosyl hydrolase 3 family.</text>
</comment>
<evidence type="ECO:0000313" key="5">
    <source>
        <dbReference type="EMBL" id="SHI65045.1"/>
    </source>
</evidence>
<dbReference type="InterPro" id="IPR050288">
    <property type="entry name" value="Cellulose_deg_GH3"/>
</dbReference>
<dbReference type="SUPFAM" id="SSF51445">
    <property type="entry name" value="(Trans)glycosidases"/>
    <property type="match status" value="1"/>
</dbReference>
<dbReference type="AlphaFoldDB" id="A0A1M6CVD5"/>
<dbReference type="Gene3D" id="3.40.50.1700">
    <property type="entry name" value="Glycoside hydrolase family 3 C-terminal domain"/>
    <property type="match status" value="1"/>
</dbReference>
<dbReference type="InterPro" id="IPR001764">
    <property type="entry name" value="Glyco_hydro_3_N"/>
</dbReference>
<feature type="domain" description="Fibronectin type III-like" evidence="4">
    <location>
        <begin position="674"/>
        <end position="744"/>
    </location>
</feature>
<dbReference type="InterPro" id="IPR036962">
    <property type="entry name" value="Glyco_hydro_3_N_sf"/>
</dbReference>
<dbReference type="EMBL" id="FQZN01000005">
    <property type="protein sequence ID" value="SHI65045.1"/>
    <property type="molecule type" value="Genomic_DNA"/>
</dbReference>
<accession>A0A1M6CVD5</accession>
<keyword evidence="3" id="KW-0472">Membrane</keyword>
<protein>
    <submittedName>
        <fullName evidence="5">Beta-glucosidase</fullName>
    </submittedName>
</protein>
<dbReference type="InterPro" id="IPR036881">
    <property type="entry name" value="Glyco_hydro_3_C_sf"/>
</dbReference>
<dbReference type="InterPro" id="IPR013783">
    <property type="entry name" value="Ig-like_fold"/>
</dbReference>
<dbReference type="GO" id="GO:0005975">
    <property type="term" value="P:carbohydrate metabolic process"/>
    <property type="evidence" value="ECO:0007669"/>
    <property type="project" value="InterPro"/>
</dbReference>
<dbReference type="SUPFAM" id="SSF52279">
    <property type="entry name" value="Beta-D-glucan exohydrolase, C-terminal domain"/>
    <property type="match status" value="1"/>
</dbReference>
<dbReference type="FunFam" id="2.60.40.10:FF:000495">
    <property type="entry name" value="Periplasmic beta-glucosidase"/>
    <property type="match status" value="1"/>
</dbReference>
<keyword evidence="3" id="KW-1133">Transmembrane helix</keyword>
<reference evidence="6" key="1">
    <citation type="submission" date="2016-11" db="EMBL/GenBank/DDBJ databases">
        <authorList>
            <person name="Varghese N."/>
            <person name="Submissions S."/>
        </authorList>
    </citation>
    <scope>NUCLEOTIDE SEQUENCE [LARGE SCALE GENOMIC DNA]</scope>
    <source>
        <strain evidence="6">DSM 26884</strain>
    </source>
</reference>
<dbReference type="InterPro" id="IPR026891">
    <property type="entry name" value="Fn3-like"/>
</dbReference>
<dbReference type="eggNOG" id="COG1472">
    <property type="taxonomic scope" value="Bacteria"/>
</dbReference>
<dbReference type="InterPro" id="IPR002772">
    <property type="entry name" value="Glyco_hydro_3_C"/>
</dbReference>
<dbReference type="PANTHER" id="PTHR42715:SF10">
    <property type="entry name" value="BETA-GLUCOSIDASE"/>
    <property type="match status" value="1"/>
</dbReference>
<keyword evidence="6" id="KW-1185">Reference proteome</keyword>
<evidence type="ECO:0000256" key="3">
    <source>
        <dbReference type="SAM" id="Phobius"/>
    </source>
</evidence>
<proteinExistence type="inferred from homology"/>
<dbReference type="SMART" id="SM01217">
    <property type="entry name" value="Fn3_like"/>
    <property type="match status" value="1"/>
</dbReference>
<evidence type="ECO:0000256" key="1">
    <source>
        <dbReference type="ARBA" id="ARBA00005336"/>
    </source>
</evidence>
<name>A0A1M6CVD5_9BACE</name>
<dbReference type="Gene3D" id="2.60.40.10">
    <property type="entry name" value="Immunoglobulins"/>
    <property type="match status" value="1"/>
</dbReference>
<dbReference type="Gene3D" id="3.20.20.300">
    <property type="entry name" value="Glycoside hydrolase, family 3, N-terminal domain"/>
    <property type="match status" value="1"/>
</dbReference>
<dbReference type="Pfam" id="PF00933">
    <property type="entry name" value="Glyco_hydro_3"/>
    <property type="match status" value="1"/>
</dbReference>
<dbReference type="Pfam" id="PF01915">
    <property type="entry name" value="Glyco_hydro_3_C"/>
    <property type="match status" value="1"/>
</dbReference>
<organism evidence="5 6">
    <name type="scientific">Bacteroides stercorirosoris</name>
    <dbReference type="NCBI Taxonomy" id="871324"/>
    <lineage>
        <taxon>Bacteria</taxon>
        <taxon>Pseudomonadati</taxon>
        <taxon>Bacteroidota</taxon>
        <taxon>Bacteroidia</taxon>
        <taxon>Bacteroidales</taxon>
        <taxon>Bacteroidaceae</taxon>
        <taxon>Bacteroides</taxon>
    </lineage>
</organism>
<dbReference type="Proteomes" id="UP000184192">
    <property type="component" value="Unassembled WGS sequence"/>
</dbReference>